<evidence type="ECO:0000256" key="2">
    <source>
        <dbReference type="ARBA" id="ARBA00022525"/>
    </source>
</evidence>
<protein>
    <recommendedName>
        <fullName evidence="6">Zona pellucida sperm-binding protein 1/4 Ig-like domain-containing protein</fullName>
    </recommendedName>
</protein>
<keyword evidence="3 5" id="KW-0732">Signal</keyword>
<evidence type="ECO:0000256" key="3">
    <source>
        <dbReference type="ARBA" id="ARBA00022729"/>
    </source>
</evidence>
<evidence type="ECO:0000256" key="1">
    <source>
        <dbReference type="ARBA" id="ARBA00004613"/>
    </source>
</evidence>
<proteinExistence type="predicted"/>
<feature type="signal peptide" evidence="5">
    <location>
        <begin position="1"/>
        <end position="18"/>
    </location>
</feature>
<evidence type="ECO:0000256" key="4">
    <source>
        <dbReference type="SAM" id="MobiDB-lite"/>
    </source>
</evidence>
<comment type="subcellular location">
    <subcellularLocation>
        <location evidence="1">Secreted</location>
    </subcellularLocation>
</comment>
<dbReference type="GO" id="GO:0005576">
    <property type="term" value="C:extracellular region"/>
    <property type="evidence" value="ECO:0007669"/>
    <property type="project" value="UniProtKB-SubCell"/>
</dbReference>
<feature type="compositionally biased region" description="Polar residues" evidence="4">
    <location>
        <begin position="473"/>
        <end position="490"/>
    </location>
</feature>
<dbReference type="Proteomes" id="UP001364617">
    <property type="component" value="Unassembled WGS sequence"/>
</dbReference>
<accession>A0AAN9D088</accession>
<feature type="chain" id="PRO_5043017032" description="Zona pellucida sperm-binding protein 1/4 Ig-like domain-containing protein" evidence="5">
    <location>
        <begin position="19"/>
        <end position="490"/>
    </location>
</feature>
<evidence type="ECO:0000259" key="6">
    <source>
        <dbReference type="Pfam" id="PF22821"/>
    </source>
</evidence>
<dbReference type="EMBL" id="JAYKXH010000011">
    <property type="protein sequence ID" value="KAK7153456.1"/>
    <property type="molecule type" value="Genomic_DNA"/>
</dbReference>
<keyword evidence="2" id="KW-0964">Secreted</keyword>
<dbReference type="InterPro" id="IPR054554">
    <property type="entry name" value="ZP1/4_Ig-like"/>
</dbReference>
<comment type="caution">
    <text evidence="7">The sequence shown here is derived from an EMBL/GenBank/DDBJ whole genome shotgun (WGS) entry which is preliminary data.</text>
</comment>
<gene>
    <name evidence="7" type="ORF">R3I93_011388</name>
</gene>
<keyword evidence="8" id="KW-1185">Reference proteome</keyword>
<name>A0AAN9D088_9TELE</name>
<evidence type="ECO:0000256" key="5">
    <source>
        <dbReference type="SAM" id="SignalP"/>
    </source>
</evidence>
<dbReference type="AlphaFoldDB" id="A0AAN9D088"/>
<evidence type="ECO:0000313" key="8">
    <source>
        <dbReference type="Proteomes" id="UP001364617"/>
    </source>
</evidence>
<reference evidence="7 8" key="1">
    <citation type="submission" date="2024-02" db="EMBL/GenBank/DDBJ databases">
        <title>Chromosome-level genome assembly of the Eurasian Minnow (Phoxinus phoxinus).</title>
        <authorList>
            <person name="Oriowo T.O."/>
            <person name="Martin S."/>
            <person name="Stange M."/>
            <person name="Chrysostomakis Y."/>
            <person name="Brown T."/>
            <person name="Winkler S."/>
            <person name="Kukowka S."/>
            <person name="Myers E.W."/>
            <person name="Bohne A."/>
        </authorList>
    </citation>
    <scope>NUCLEOTIDE SEQUENCE [LARGE SCALE GENOMIC DNA]</scope>
    <source>
        <strain evidence="7">ZFMK-TIS-60720</strain>
        <tissue evidence="7">Whole Organism</tissue>
    </source>
</reference>
<dbReference type="Pfam" id="PF22821">
    <property type="entry name" value="ZP1_ZP4_Ig-like"/>
    <property type="match status" value="1"/>
</dbReference>
<feature type="domain" description="Zona pellucida sperm-binding protein 1/4 Ig-like" evidence="6">
    <location>
        <begin position="99"/>
        <end position="173"/>
    </location>
</feature>
<evidence type="ECO:0000313" key="7">
    <source>
        <dbReference type="EMBL" id="KAK7153456.1"/>
    </source>
</evidence>
<feature type="region of interest" description="Disordered" evidence="4">
    <location>
        <begin position="455"/>
        <end position="490"/>
    </location>
</feature>
<sequence length="490" mass="54144">MPWIMGILLFTMSVTVLSSSLRTGPESSFETGSHYGAVSENTIRFGKLLIGAQGVVSDKEMDISGLRSAEPSDEYRSNEEERFRLAKAKLRRLGPSVRCGNHSMTLHIPGSRTPHFLVDRGIESPVPLSEMPASCGFSLKRARRAVSLDAPYQGCHVRQRGGRYILPLFIMGAPVQMSCPVSPPLPTVSCFPSGMIISLGVRADDVKVQVDGSWQPLLLAYSKCSFTLESVDGSLVVTAPFTGSCWDIKDTDMQLPLMYGDRPVTLSCPVTQPVPTPANVDPVQDPIDSQQMFYPFLFGRRMRYPPYSHGRPGVRPIPPTVPPTTTTPLQVPNQQMFPQMYPMSMFDPYSPAAPQSQQSRYPMFPPYMYNFGNPVKAATTPSTTTATQSDQFVAPQSQQSMYPMFPPYMYNFGNPVKAATTPSTTTAAQSDQYGGYPPLYPKWYGPQPFVPPRVQYPFMPQYPQDQVFPPRSPNSVSSPARSQSISSLKQ</sequence>
<organism evidence="7 8">
    <name type="scientific">Phoxinus phoxinus</name>
    <name type="common">Eurasian minnow</name>
    <dbReference type="NCBI Taxonomy" id="58324"/>
    <lineage>
        <taxon>Eukaryota</taxon>
        <taxon>Metazoa</taxon>
        <taxon>Chordata</taxon>
        <taxon>Craniata</taxon>
        <taxon>Vertebrata</taxon>
        <taxon>Euteleostomi</taxon>
        <taxon>Actinopterygii</taxon>
        <taxon>Neopterygii</taxon>
        <taxon>Teleostei</taxon>
        <taxon>Ostariophysi</taxon>
        <taxon>Cypriniformes</taxon>
        <taxon>Leuciscidae</taxon>
        <taxon>Phoxininae</taxon>
        <taxon>Phoxinus</taxon>
    </lineage>
</organism>